<evidence type="ECO:0000256" key="3">
    <source>
        <dbReference type="ARBA" id="ARBA00023098"/>
    </source>
</evidence>
<dbReference type="AlphaFoldDB" id="A0AAJ7R9G3"/>
<dbReference type="PANTHER" id="PTHR11011:SF60">
    <property type="entry name" value="FATTY ACYL-COA REDUCTASE-RELATED"/>
    <property type="match status" value="1"/>
</dbReference>
<organism evidence="7 8">
    <name type="scientific">Cephus cinctus</name>
    <name type="common">Wheat stem sawfly</name>
    <dbReference type="NCBI Taxonomy" id="211228"/>
    <lineage>
        <taxon>Eukaryota</taxon>
        <taxon>Metazoa</taxon>
        <taxon>Ecdysozoa</taxon>
        <taxon>Arthropoda</taxon>
        <taxon>Hexapoda</taxon>
        <taxon>Insecta</taxon>
        <taxon>Pterygota</taxon>
        <taxon>Neoptera</taxon>
        <taxon>Endopterygota</taxon>
        <taxon>Hymenoptera</taxon>
        <taxon>Cephoidea</taxon>
        <taxon>Cephidae</taxon>
        <taxon>Cephus</taxon>
    </lineage>
</organism>
<sequence length="460" mass="52836">MSSIPEALSEIQQFYKGANIFITGGTGFLGKILIEKLLRSCPGIGNIYVLVRFKRGKRMEERMDKLLSDNVFSVLKKENPDYKKKLIGINGDGANSGLGVSPEDRLLLTNEACVYVSTAFSNCIQKKICETIYTPPLTYEESNMIVDILERQDFSKDIVGEITQKLIGKWPNTYTFTKAIAEGVINKFARNLPISIIRPSIVLATWKEPLPGWTDNLLGVNGIVAGVAVGAIHVMHLDKNKKCDLVPVDMVCNAIIACAWETGITKRRPEEDIPVYNYVTGPENPITWMEFQSLAHSIGYKSPTNAAIYYNTVIYTKYQLLYTIFEFFFHLIPALVVDNITKLIGKEPILYKMHKKLANLTRVLSFFTTQEWTYENFQMQKLWNRLSNEDKRLFPSSLTLFKWHDLVKTHIFGMKKYIMNDKEGNESEARRRQIILYIIHTAVRLLFVFFVIWLIWKIFH</sequence>
<evidence type="ECO:0000259" key="5">
    <source>
        <dbReference type="Pfam" id="PF03015"/>
    </source>
</evidence>
<feature type="transmembrane region" description="Helical" evidence="4">
    <location>
        <begin position="434"/>
        <end position="456"/>
    </location>
</feature>
<dbReference type="RefSeq" id="XP_024936807.1">
    <property type="nucleotide sequence ID" value="XM_025081039.1"/>
</dbReference>
<keyword evidence="4" id="KW-0560">Oxidoreductase</keyword>
<accession>A0AAJ7R9G3</accession>
<name>A0AAJ7R9G3_CEPCN</name>
<dbReference type="Pfam" id="PF03015">
    <property type="entry name" value="Sterile"/>
    <property type="match status" value="1"/>
</dbReference>
<reference evidence="8" key="1">
    <citation type="submission" date="2025-08" db="UniProtKB">
        <authorList>
            <consortium name="RefSeq"/>
        </authorList>
    </citation>
    <scope>IDENTIFICATION</scope>
</reference>
<protein>
    <recommendedName>
        <fullName evidence="4">Fatty acyl-CoA reductase</fullName>
        <ecNumber evidence="4">1.2.1.84</ecNumber>
    </recommendedName>
</protein>
<dbReference type="InterPro" id="IPR026055">
    <property type="entry name" value="FAR"/>
</dbReference>
<dbReference type="GeneID" id="107263670"/>
<keyword evidence="4" id="KW-1133">Transmembrane helix</keyword>
<dbReference type="InterPro" id="IPR013120">
    <property type="entry name" value="FAR_NAD-bd"/>
</dbReference>
<evidence type="ECO:0000313" key="8">
    <source>
        <dbReference type="RefSeq" id="XP_024936807.1"/>
    </source>
</evidence>
<evidence type="ECO:0000259" key="6">
    <source>
        <dbReference type="Pfam" id="PF07993"/>
    </source>
</evidence>
<gene>
    <name evidence="8" type="primary">LOC107263670</name>
</gene>
<dbReference type="InterPro" id="IPR033640">
    <property type="entry name" value="FAR_C"/>
</dbReference>
<keyword evidence="2 4" id="KW-0444">Lipid biosynthesis</keyword>
<feature type="transmembrane region" description="Helical" evidence="4">
    <location>
        <begin position="320"/>
        <end position="337"/>
    </location>
</feature>
<dbReference type="InterPro" id="IPR036291">
    <property type="entry name" value="NAD(P)-bd_dom_sf"/>
</dbReference>
<comment type="similarity">
    <text evidence="1 4">Belongs to the fatty acyl-CoA reductase family.</text>
</comment>
<dbReference type="CDD" id="cd05236">
    <property type="entry name" value="FAR-N_SDR_e"/>
    <property type="match status" value="1"/>
</dbReference>
<dbReference type="CDD" id="cd09071">
    <property type="entry name" value="FAR_C"/>
    <property type="match status" value="1"/>
</dbReference>
<evidence type="ECO:0000256" key="2">
    <source>
        <dbReference type="ARBA" id="ARBA00022516"/>
    </source>
</evidence>
<feature type="domain" description="Thioester reductase (TE)" evidence="6">
    <location>
        <begin position="111"/>
        <end position="255"/>
    </location>
</feature>
<keyword evidence="3 4" id="KW-0443">Lipid metabolism</keyword>
<keyword evidence="4" id="KW-0812">Transmembrane</keyword>
<evidence type="ECO:0000256" key="1">
    <source>
        <dbReference type="ARBA" id="ARBA00005928"/>
    </source>
</evidence>
<comment type="catalytic activity">
    <reaction evidence="4">
        <text>a long-chain fatty acyl-CoA + 2 NADPH + 2 H(+) = a long-chain primary fatty alcohol + 2 NADP(+) + CoA</text>
        <dbReference type="Rhea" id="RHEA:52716"/>
        <dbReference type="ChEBI" id="CHEBI:15378"/>
        <dbReference type="ChEBI" id="CHEBI:57287"/>
        <dbReference type="ChEBI" id="CHEBI:57783"/>
        <dbReference type="ChEBI" id="CHEBI:58349"/>
        <dbReference type="ChEBI" id="CHEBI:77396"/>
        <dbReference type="ChEBI" id="CHEBI:83139"/>
        <dbReference type="EC" id="1.2.1.84"/>
    </reaction>
</comment>
<dbReference type="Pfam" id="PF07993">
    <property type="entry name" value="NAD_binding_4"/>
    <property type="match status" value="1"/>
</dbReference>
<dbReference type="EC" id="1.2.1.84" evidence="4"/>
<evidence type="ECO:0000313" key="7">
    <source>
        <dbReference type="Proteomes" id="UP000694920"/>
    </source>
</evidence>
<comment type="function">
    <text evidence="4">Catalyzes the reduction of fatty acyl-CoA to fatty alcohols.</text>
</comment>
<keyword evidence="4" id="KW-0472">Membrane</keyword>
<evidence type="ECO:0000256" key="4">
    <source>
        <dbReference type="RuleBase" id="RU363097"/>
    </source>
</evidence>
<dbReference type="PANTHER" id="PTHR11011">
    <property type="entry name" value="MALE STERILITY PROTEIN 2-RELATED"/>
    <property type="match status" value="1"/>
</dbReference>
<dbReference type="SUPFAM" id="SSF51735">
    <property type="entry name" value="NAD(P)-binding Rossmann-fold domains"/>
    <property type="match status" value="1"/>
</dbReference>
<dbReference type="GO" id="GO:0080019">
    <property type="term" value="F:alcohol-forming very long-chain fatty acyl-CoA reductase activity"/>
    <property type="evidence" value="ECO:0007669"/>
    <property type="project" value="InterPro"/>
</dbReference>
<proteinExistence type="inferred from homology"/>
<dbReference type="Proteomes" id="UP000694920">
    <property type="component" value="Unplaced"/>
</dbReference>
<keyword evidence="4" id="KW-0521">NADP</keyword>
<dbReference type="GO" id="GO:0005777">
    <property type="term" value="C:peroxisome"/>
    <property type="evidence" value="ECO:0007669"/>
    <property type="project" value="TreeGrafter"/>
</dbReference>
<feature type="domain" description="Fatty acyl-CoA reductase C-terminal" evidence="5">
    <location>
        <begin position="329"/>
        <end position="421"/>
    </location>
</feature>
<dbReference type="GO" id="GO:0035336">
    <property type="term" value="P:long-chain fatty-acyl-CoA metabolic process"/>
    <property type="evidence" value="ECO:0007669"/>
    <property type="project" value="TreeGrafter"/>
</dbReference>
<keyword evidence="7" id="KW-1185">Reference proteome</keyword>
<dbReference type="Gene3D" id="3.40.50.720">
    <property type="entry name" value="NAD(P)-binding Rossmann-like Domain"/>
    <property type="match status" value="2"/>
</dbReference>
<dbReference type="GO" id="GO:0102965">
    <property type="term" value="F:alcohol-forming long-chain fatty acyl-CoA reductase activity"/>
    <property type="evidence" value="ECO:0007669"/>
    <property type="project" value="UniProtKB-EC"/>
</dbReference>